<reference evidence="1" key="2">
    <citation type="submission" date="2023-06" db="EMBL/GenBank/DDBJ databases">
        <authorList>
            <consortium name="Lawrence Berkeley National Laboratory"/>
            <person name="Haridas S."/>
            <person name="Hensen N."/>
            <person name="Bonometti L."/>
            <person name="Westerberg I."/>
            <person name="Brannstrom I.O."/>
            <person name="Guillou S."/>
            <person name="Cros-Aarteil S."/>
            <person name="Calhoun S."/>
            <person name="Kuo A."/>
            <person name="Mondo S."/>
            <person name="Pangilinan J."/>
            <person name="Riley R."/>
            <person name="Labutti K."/>
            <person name="Andreopoulos B."/>
            <person name="Lipzen A."/>
            <person name="Chen C."/>
            <person name="Yanf M."/>
            <person name="Daum C."/>
            <person name="Ng V."/>
            <person name="Clum A."/>
            <person name="Steindorff A."/>
            <person name="Ohm R."/>
            <person name="Martin F."/>
            <person name="Silar P."/>
            <person name="Natvig D."/>
            <person name="Lalanne C."/>
            <person name="Gautier V."/>
            <person name="Ament-Velasquez S.L."/>
            <person name="Kruys A."/>
            <person name="Hutchinson M.I."/>
            <person name="Powell A.J."/>
            <person name="Barry K."/>
            <person name="Miller A.N."/>
            <person name="Grigoriev I.V."/>
            <person name="Debuchy R."/>
            <person name="Gladieux P."/>
            <person name="Thoren M.H."/>
            <person name="Johannesson H."/>
        </authorList>
    </citation>
    <scope>NUCLEOTIDE SEQUENCE</scope>
    <source>
        <strain evidence="1">SMH4131-1</strain>
    </source>
</reference>
<keyword evidence="2" id="KW-1185">Reference proteome</keyword>
<organism evidence="1 2">
    <name type="scientific">Cercophora scortea</name>
    <dbReference type="NCBI Taxonomy" id="314031"/>
    <lineage>
        <taxon>Eukaryota</taxon>
        <taxon>Fungi</taxon>
        <taxon>Dikarya</taxon>
        <taxon>Ascomycota</taxon>
        <taxon>Pezizomycotina</taxon>
        <taxon>Sordariomycetes</taxon>
        <taxon>Sordariomycetidae</taxon>
        <taxon>Sordariales</taxon>
        <taxon>Lasiosphaeriaceae</taxon>
        <taxon>Cercophora</taxon>
    </lineage>
</organism>
<evidence type="ECO:0000313" key="1">
    <source>
        <dbReference type="EMBL" id="KAK3323367.1"/>
    </source>
</evidence>
<gene>
    <name evidence="1" type="ORF">B0T19DRAFT_442864</name>
</gene>
<name>A0AAE0IEP0_9PEZI</name>
<dbReference type="EMBL" id="JAUEPO010000004">
    <property type="protein sequence ID" value="KAK3323367.1"/>
    <property type="molecule type" value="Genomic_DNA"/>
</dbReference>
<dbReference type="AlphaFoldDB" id="A0AAE0IEP0"/>
<reference evidence="1" key="1">
    <citation type="journal article" date="2023" name="Mol. Phylogenet. Evol.">
        <title>Genome-scale phylogeny and comparative genomics of the fungal order Sordariales.</title>
        <authorList>
            <person name="Hensen N."/>
            <person name="Bonometti L."/>
            <person name="Westerberg I."/>
            <person name="Brannstrom I.O."/>
            <person name="Guillou S."/>
            <person name="Cros-Aarteil S."/>
            <person name="Calhoun S."/>
            <person name="Haridas S."/>
            <person name="Kuo A."/>
            <person name="Mondo S."/>
            <person name="Pangilinan J."/>
            <person name="Riley R."/>
            <person name="LaButti K."/>
            <person name="Andreopoulos B."/>
            <person name="Lipzen A."/>
            <person name="Chen C."/>
            <person name="Yan M."/>
            <person name="Daum C."/>
            <person name="Ng V."/>
            <person name="Clum A."/>
            <person name="Steindorff A."/>
            <person name="Ohm R.A."/>
            <person name="Martin F."/>
            <person name="Silar P."/>
            <person name="Natvig D.O."/>
            <person name="Lalanne C."/>
            <person name="Gautier V."/>
            <person name="Ament-Velasquez S.L."/>
            <person name="Kruys A."/>
            <person name="Hutchinson M.I."/>
            <person name="Powell A.J."/>
            <person name="Barry K."/>
            <person name="Miller A.N."/>
            <person name="Grigoriev I.V."/>
            <person name="Debuchy R."/>
            <person name="Gladieux P."/>
            <person name="Hiltunen Thoren M."/>
            <person name="Johannesson H."/>
        </authorList>
    </citation>
    <scope>NUCLEOTIDE SEQUENCE</scope>
    <source>
        <strain evidence="1">SMH4131-1</strain>
    </source>
</reference>
<comment type="caution">
    <text evidence="1">The sequence shown here is derived from an EMBL/GenBank/DDBJ whole genome shotgun (WGS) entry which is preliminary data.</text>
</comment>
<evidence type="ECO:0000313" key="2">
    <source>
        <dbReference type="Proteomes" id="UP001286456"/>
    </source>
</evidence>
<proteinExistence type="predicted"/>
<sequence length="123" mass="12887">MANPLPVPAPSPSCTTYLTSYITGFHGEFTAKVVHTVYTTTHTVFAHVPCHGCSLALTTERSPLYGGVGPEQFITAITTAKDPFIVTSTVCAPTPDGSRVRHTTVVAPTAVASTTHETSTPEA</sequence>
<protein>
    <submittedName>
        <fullName evidence="1">Uncharacterized protein</fullName>
    </submittedName>
</protein>
<accession>A0AAE0IEP0</accession>
<dbReference type="Proteomes" id="UP001286456">
    <property type="component" value="Unassembled WGS sequence"/>
</dbReference>